<dbReference type="RefSeq" id="WP_380075735.1">
    <property type="nucleotide sequence ID" value="NZ_JBHRZF010000019.1"/>
</dbReference>
<dbReference type="NCBIfam" id="TIGR01587">
    <property type="entry name" value="cas3_core"/>
    <property type="match status" value="1"/>
</dbReference>
<keyword evidence="5" id="KW-0547">Nucleotide-binding</keyword>
<dbReference type="InterPro" id="IPR050079">
    <property type="entry name" value="DEAD_box_RNA_helicase"/>
</dbReference>
<comment type="similarity">
    <text evidence="1">In the N-terminal section; belongs to the CRISPR-associated nuclease Cas3-HD family.</text>
</comment>
<evidence type="ECO:0000259" key="12">
    <source>
        <dbReference type="PROSITE" id="PS51194"/>
    </source>
</evidence>
<dbReference type="InterPro" id="IPR038257">
    <property type="entry name" value="CRISPR-assoc_Cas3_HD_sf"/>
</dbReference>
<dbReference type="CDD" id="cd17930">
    <property type="entry name" value="DEXHc_cas3"/>
    <property type="match status" value="1"/>
</dbReference>
<keyword evidence="8" id="KW-0067">ATP-binding</keyword>
<dbReference type="Pfam" id="PF18019">
    <property type="entry name" value="Cas3_HD"/>
    <property type="match status" value="1"/>
</dbReference>
<evidence type="ECO:0000256" key="10">
    <source>
        <dbReference type="ARBA" id="ARBA00038437"/>
    </source>
</evidence>
<dbReference type="PANTHER" id="PTHR47959">
    <property type="entry name" value="ATP-DEPENDENT RNA HELICASE RHLE-RELATED"/>
    <property type="match status" value="1"/>
</dbReference>
<proteinExistence type="inferred from homology"/>
<protein>
    <submittedName>
        <fullName evidence="14">CRISPR-associated helicase Cas3</fullName>
    </submittedName>
</protein>
<dbReference type="PROSITE" id="PS51192">
    <property type="entry name" value="HELICASE_ATP_BIND_1"/>
    <property type="match status" value="1"/>
</dbReference>
<reference evidence="15" key="1">
    <citation type="journal article" date="2019" name="Int. J. Syst. Evol. Microbiol.">
        <title>The Global Catalogue of Microorganisms (GCM) 10K type strain sequencing project: providing services to taxonomists for standard genome sequencing and annotation.</title>
        <authorList>
            <consortium name="The Broad Institute Genomics Platform"/>
            <consortium name="The Broad Institute Genome Sequencing Center for Infectious Disease"/>
            <person name="Wu L."/>
            <person name="Ma J."/>
        </authorList>
    </citation>
    <scope>NUCLEOTIDE SEQUENCE [LARGE SCALE GENOMIC DNA]</scope>
    <source>
        <strain evidence="15">CCTCC AB 2013263</strain>
    </source>
</reference>
<keyword evidence="6" id="KW-0378">Hydrolase</keyword>
<keyword evidence="7" id="KW-0347">Helicase</keyword>
<evidence type="ECO:0000313" key="15">
    <source>
        <dbReference type="Proteomes" id="UP001595748"/>
    </source>
</evidence>
<evidence type="ECO:0000259" key="13">
    <source>
        <dbReference type="PROSITE" id="PS51643"/>
    </source>
</evidence>
<evidence type="ECO:0000256" key="6">
    <source>
        <dbReference type="ARBA" id="ARBA00022801"/>
    </source>
</evidence>
<feature type="domain" description="HD Cas3-type" evidence="13">
    <location>
        <begin position="14"/>
        <end position="200"/>
    </location>
</feature>
<dbReference type="InterPro" id="IPR006474">
    <property type="entry name" value="Helicase_Cas3_CRISPR-ass_core"/>
</dbReference>
<dbReference type="SUPFAM" id="SSF52540">
    <property type="entry name" value="P-loop containing nucleoside triphosphate hydrolases"/>
    <property type="match status" value="1"/>
</dbReference>
<dbReference type="InterPro" id="IPR001650">
    <property type="entry name" value="Helicase_C-like"/>
</dbReference>
<feature type="domain" description="Helicase C-terminal" evidence="12">
    <location>
        <begin position="477"/>
        <end position="634"/>
    </location>
</feature>
<dbReference type="InterPro" id="IPR027417">
    <property type="entry name" value="P-loop_NTPase"/>
</dbReference>
<dbReference type="NCBIfam" id="TIGR01596">
    <property type="entry name" value="cas3_HD"/>
    <property type="match status" value="1"/>
</dbReference>
<dbReference type="PROSITE" id="PS51194">
    <property type="entry name" value="HELICASE_CTER"/>
    <property type="match status" value="1"/>
</dbReference>
<dbReference type="Gene3D" id="3.40.50.300">
    <property type="entry name" value="P-loop containing nucleotide triphosphate hydrolases"/>
    <property type="match status" value="2"/>
</dbReference>
<dbReference type="InterPro" id="IPR014001">
    <property type="entry name" value="Helicase_ATP-bd"/>
</dbReference>
<evidence type="ECO:0000256" key="3">
    <source>
        <dbReference type="ARBA" id="ARBA00022722"/>
    </source>
</evidence>
<keyword evidence="3" id="KW-0540">Nuclease</keyword>
<dbReference type="Proteomes" id="UP001595748">
    <property type="component" value="Unassembled WGS sequence"/>
</dbReference>
<dbReference type="SUPFAM" id="SSF109604">
    <property type="entry name" value="HD-domain/PDEase-like"/>
    <property type="match status" value="1"/>
</dbReference>
<dbReference type="InterPro" id="IPR011545">
    <property type="entry name" value="DEAD/DEAH_box_helicase_dom"/>
</dbReference>
<evidence type="ECO:0000256" key="5">
    <source>
        <dbReference type="ARBA" id="ARBA00022741"/>
    </source>
</evidence>
<comment type="similarity">
    <text evidence="10">Belongs to the DEAD box helicase family.</text>
</comment>
<accession>A0ABV8A2Q2</accession>
<evidence type="ECO:0000259" key="11">
    <source>
        <dbReference type="PROSITE" id="PS51192"/>
    </source>
</evidence>
<gene>
    <name evidence="14" type="primary">cas3</name>
    <name evidence="14" type="ORF">ACFOPQ_02155</name>
</gene>
<name>A0ABV8A2Q2_9DEIO</name>
<dbReference type="Gene3D" id="1.10.3210.30">
    <property type="match status" value="1"/>
</dbReference>
<evidence type="ECO:0000256" key="8">
    <source>
        <dbReference type="ARBA" id="ARBA00022840"/>
    </source>
</evidence>
<dbReference type="EMBL" id="JBHRZF010000019">
    <property type="protein sequence ID" value="MFC3859574.1"/>
    <property type="molecule type" value="Genomic_DNA"/>
</dbReference>
<dbReference type="PANTHER" id="PTHR47959:SF16">
    <property type="entry name" value="CRISPR-ASSOCIATED NUCLEASE_HELICASE CAS3-RELATED"/>
    <property type="match status" value="1"/>
</dbReference>
<dbReference type="Pfam" id="PF22590">
    <property type="entry name" value="Cas3-like_C_2"/>
    <property type="match status" value="1"/>
</dbReference>
<evidence type="ECO:0000256" key="2">
    <source>
        <dbReference type="ARBA" id="ARBA00009046"/>
    </source>
</evidence>
<dbReference type="Pfam" id="PF00270">
    <property type="entry name" value="DEAD"/>
    <property type="match status" value="1"/>
</dbReference>
<sequence>MNKYMGHSPSKERNDGVWQTLKDHVEGVTNRTEEHVRYLIPKIPQLTVYARLTGLLHDLGKYRDDFQLHRLKWNPHEERHDPDLEERACPHSDAGAKFLERRLRLQPVEQWPAAELEERQELQFVIANHHGALRDVDALNDRLNKSEINEVIGLIKRAVVDTPELAKLLKGPLEPLPLAATERAFLIRVLFSALVDADRLDTESHGTPSKTELRAQHAAEPLEMEKLYERVQAEMDAKAALDALKPQPINALRRQMYTSALSHAADEPGFFRLTMPTGGGKTLTSLAFALQHAHHHGLRRVIYAVPFTTIIDQTAKEFRRVLEHPGEFKVLEHHSNLEVREPREGQEKQTTASDLATENWDAAVIVTTTVRLFQETLFGTRTSQLRRLHNMTGSVIVLDEVQSLPAHLLQPTLDALQFLVRYAQCSVVLCTATQPALNEELGFPALKNIRDLVPNAAFYFDELKRVKYDFRLDEATTWDELAQELKAEPQALCIVNTRQHAHDLYLKLGESAENFHLSTNMCPAHRKRELEVIRTRLKDGLPCRVISTQLIEAGIDVDFPRVYRALGPLEAIVQAAGRCNREGKLRNEAGELIDGQVIVFLPEEHKLPKGDYEIREFLSRSILHTLQDDPEKLHDPDVFLPYFKDVYARVSKAPPVRINGQDGKPAELDFHTAHARLHFQQVSAAFQMIEGDMMPVIIRGYEKEKVTALLTTIRDSPRKGERQDAWRALQQYTINIYAHQARKLLTPQDGKPPFLTPVPELVERATRLQVDPPEICQWPESAVYDAKLGIVTEFKDDLFTTL</sequence>
<comment type="caution">
    <text evidence="14">The sequence shown here is derived from an EMBL/GenBank/DDBJ whole genome shotgun (WGS) entry which is preliminary data.</text>
</comment>
<keyword evidence="9" id="KW-0051">Antiviral defense</keyword>
<evidence type="ECO:0000313" key="14">
    <source>
        <dbReference type="EMBL" id="MFC3859574.1"/>
    </source>
</evidence>
<evidence type="ECO:0000256" key="1">
    <source>
        <dbReference type="ARBA" id="ARBA00006847"/>
    </source>
</evidence>
<evidence type="ECO:0000256" key="4">
    <source>
        <dbReference type="ARBA" id="ARBA00022723"/>
    </source>
</evidence>
<keyword evidence="15" id="KW-1185">Reference proteome</keyword>
<dbReference type="CDD" id="cd09641">
    <property type="entry name" value="Cas3''_I"/>
    <property type="match status" value="1"/>
</dbReference>
<dbReference type="InterPro" id="IPR006483">
    <property type="entry name" value="CRISPR-assoc_Cas3_HD"/>
</dbReference>
<keyword evidence="4" id="KW-0479">Metal-binding</keyword>
<evidence type="ECO:0000256" key="9">
    <source>
        <dbReference type="ARBA" id="ARBA00023118"/>
    </source>
</evidence>
<dbReference type="InterPro" id="IPR054712">
    <property type="entry name" value="Cas3-like_dom"/>
</dbReference>
<organism evidence="14 15">
    <name type="scientific">Deinococcus antarcticus</name>
    <dbReference type="NCBI Taxonomy" id="1298767"/>
    <lineage>
        <taxon>Bacteria</taxon>
        <taxon>Thermotogati</taxon>
        <taxon>Deinococcota</taxon>
        <taxon>Deinococci</taxon>
        <taxon>Deinococcales</taxon>
        <taxon>Deinococcaceae</taxon>
        <taxon>Deinococcus</taxon>
    </lineage>
</organism>
<comment type="similarity">
    <text evidence="2">In the central section; belongs to the CRISPR-associated helicase Cas3 family.</text>
</comment>
<feature type="domain" description="Helicase ATP-binding" evidence="11">
    <location>
        <begin position="262"/>
        <end position="452"/>
    </location>
</feature>
<dbReference type="SMART" id="SM00487">
    <property type="entry name" value="DEXDc"/>
    <property type="match status" value="1"/>
</dbReference>
<evidence type="ECO:0000256" key="7">
    <source>
        <dbReference type="ARBA" id="ARBA00022806"/>
    </source>
</evidence>
<dbReference type="PROSITE" id="PS51643">
    <property type="entry name" value="HD_CAS3"/>
    <property type="match status" value="1"/>
</dbReference>